<sequence length="297" mass="33095">PKKNLLVEPMAKNTAAAIGLACITIRRVDPGAVTLVLSSDQIIKQKSGFLKAIRKACIKAEEGDCLVAIGIRPSRAAVEYGYLKIAQSKKIYKVERFVEKPDIKKAKAYLKSKNYLWNAGIFVWKVNSIHKAIKRHLPKLYSGLQRIEKAQGKPKYKNQLAKEYSRFENISIDYGIMEKARNIYAVVGDFLLADIGSWANLSSGSYPKDADGNIIQGLSKGIDTYDSIIFSQEQHLIATLGLRDLIVVHTPDATLVCKKDKAQDIKKLTQILEKDKPVCVGFGVSNPQQARKIPRRP</sequence>
<name>X1KV45_9ZZZZ</name>
<dbReference type="Gene3D" id="3.90.550.10">
    <property type="entry name" value="Spore Coat Polysaccharide Biosynthesis Protein SpsA, Chain A"/>
    <property type="match status" value="1"/>
</dbReference>
<dbReference type="Pfam" id="PF22640">
    <property type="entry name" value="ManC_GMP_beta-helix"/>
    <property type="match status" value="1"/>
</dbReference>
<protein>
    <recommendedName>
        <fullName evidence="4">Nucleotidyl transferase domain-containing protein</fullName>
    </recommendedName>
</protein>
<dbReference type="PANTHER" id="PTHR46390">
    <property type="entry name" value="MANNOSE-1-PHOSPHATE GUANYLYLTRANSFERASE"/>
    <property type="match status" value="1"/>
</dbReference>
<evidence type="ECO:0000313" key="3">
    <source>
        <dbReference type="EMBL" id="GAI10573.1"/>
    </source>
</evidence>
<evidence type="ECO:0000259" key="1">
    <source>
        <dbReference type="Pfam" id="PF00483"/>
    </source>
</evidence>
<dbReference type="SUPFAM" id="SSF159283">
    <property type="entry name" value="Guanosine diphospho-D-mannose pyrophosphorylase/mannose-6-phosphate isomerase linker domain"/>
    <property type="match status" value="1"/>
</dbReference>
<feature type="non-terminal residue" evidence="3">
    <location>
        <position position="1"/>
    </location>
</feature>
<accession>X1KV45</accession>
<dbReference type="InterPro" id="IPR029044">
    <property type="entry name" value="Nucleotide-diphossugar_trans"/>
</dbReference>
<feature type="domain" description="Nucleotidyl transferase" evidence="1">
    <location>
        <begin position="4"/>
        <end position="149"/>
    </location>
</feature>
<comment type="caution">
    <text evidence="3">The sequence shown here is derived from an EMBL/GenBank/DDBJ whole genome shotgun (WGS) entry which is preliminary data.</text>
</comment>
<organism evidence="3">
    <name type="scientific">marine sediment metagenome</name>
    <dbReference type="NCBI Taxonomy" id="412755"/>
    <lineage>
        <taxon>unclassified sequences</taxon>
        <taxon>metagenomes</taxon>
        <taxon>ecological metagenomes</taxon>
    </lineage>
</organism>
<dbReference type="SUPFAM" id="SSF53448">
    <property type="entry name" value="Nucleotide-diphospho-sugar transferases"/>
    <property type="match status" value="1"/>
</dbReference>
<dbReference type="PANTHER" id="PTHR46390:SF1">
    <property type="entry name" value="MANNOSE-1-PHOSPHATE GUANYLYLTRANSFERASE"/>
    <property type="match status" value="1"/>
</dbReference>
<evidence type="ECO:0008006" key="4">
    <source>
        <dbReference type="Google" id="ProtNLM"/>
    </source>
</evidence>
<dbReference type="EMBL" id="BARV01006274">
    <property type="protein sequence ID" value="GAI10573.1"/>
    <property type="molecule type" value="Genomic_DNA"/>
</dbReference>
<feature type="domain" description="MannoseP isomerase/GMP-like beta-helix" evidence="2">
    <location>
        <begin position="221"/>
        <end position="269"/>
    </location>
</feature>
<reference evidence="3" key="1">
    <citation type="journal article" date="2014" name="Front. Microbiol.">
        <title>High frequency of phylogenetically diverse reductive dehalogenase-homologous genes in deep subseafloor sedimentary metagenomes.</title>
        <authorList>
            <person name="Kawai M."/>
            <person name="Futagami T."/>
            <person name="Toyoda A."/>
            <person name="Takaki Y."/>
            <person name="Nishi S."/>
            <person name="Hori S."/>
            <person name="Arai W."/>
            <person name="Tsubouchi T."/>
            <person name="Morono Y."/>
            <person name="Uchiyama I."/>
            <person name="Ito T."/>
            <person name="Fujiyama A."/>
            <person name="Inagaki F."/>
            <person name="Takami H."/>
        </authorList>
    </citation>
    <scope>NUCLEOTIDE SEQUENCE</scope>
    <source>
        <strain evidence="3">Expedition CK06-06</strain>
    </source>
</reference>
<dbReference type="InterPro" id="IPR051161">
    <property type="entry name" value="Mannose-6P_isomerase_type2"/>
</dbReference>
<dbReference type="InterPro" id="IPR054566">
    <property type="entry name" value="ManC/GMP-like_b-helix"/>
</dbReference>
<gene>
    <name evidence="3" type="ORF">S06H3_12849</name>
</gene>
<dbReference type="Pfam" id="PF00483">
    <property type="entry name" value="NTP_transferase"/>
    <property type="match status" value="1"/>
</dbReference>
<dbReference type="InterPro" id="IPR005835">
    <property type="entry name" value="NTP_transferase_dom"/>
</dbReference>
<proteinExistence type="predicted"/>
<dbReference type="AlphaFoldDB" id="X1KV45"/>
<evidence type="ECO:0000259" key="2">
    <source>
        <dbReference type="Pfam" id="PF22640"/>
    </source>
</evidence>
<dbReference type="GO" id="GO:0009298">
    <property type="term" value="P:GDP-mannose biosynthetic process"/>
    <property type="evidence" value="ECO:0007669"/>
    <property type="project" value="TreeGrafter"/>
</dbReference>
<dbReference type="GO" id="GO:0004475">
    <property type="term" value="F:mannose-1-phosphate guanylyltransferase (GTP) activity"/>
    <property type="evidence" value="ECO:0007669"/>
    <property type="project" value="TreeGrafter"/>
</dbReference>